<dbReference type="RefSeq" id="WP_062122060.1">
    <property type="nucleotide sequence ID" value="NZ_BAZW01000001.1"/>
</dbReference>
<comment type="caution">
    <text evidence="1">The sequence shown here is derived from an EMBL/GenBank/DDBJ whole genome shotgun (WGS) entry which is preliminary data.</text>
</comment>
<gene>
    <name evidence="1" type="ORF">JCM15548_274</name>
</gene>
<evidence type="ECO:0000313" key="1">
    <source>
        <dbReference type="EMBL" id="GAO28208.1"/>
    </source>
</evidence>
<dbReference type="AlphaFoldDB" id="A0A0E9LSE0"/>
<dbReference type="EMBL" id="BAZW01000001">
    <property type="protein sequence ID" value="GAO28208.1"/>
    <property type="molecule type" value="Genomic_DNA"/>
</dbReference>
<name>A0A0E9LSE0_9BACT</name>
<accession>A0A0E9LSE0</accession>
<protein>
    <submittedName>
        <fullName evidence="1">Uncharacterized protein</fullName>
    </submittedName>
</protein>
<reference evidence="1 2" key="1">
    <citation type="journal article" date="2015" name="Microbes Environ.">
        <title>Distribution and evolution of nitrogen fixation genes in the phylum bacteroidetes.</title>
        <authorList>
            <person name="Inoue J."/>
            <person name="Oshima K."/>
            <person name="Suda W."/>
            <person name="Sakamoto M."/>
            <person name="Iino T."/>
            <person name="Noda S."/>
            <person name="Hongoh Y."/>
            <person name="Hattori M."/>
            <person name="Ohkuma M."/>
        </authorList>
    </citation>
    <scope>NUCLEOTIDE SEQUENCE [LARGE SCALE GENOMIC DNA]</scope>
    <source>
        <strain evidence="1">JCM 15548</strain>
    </source>
</reference>
<dbReference type="STRING" id="1236989.JCM15548_274"/>
<dbReference type="OrthoDB" id="5383291at2"/>
<keyword evidence="2" id="KW-1185">Reference proteome</keyword>
<proteinExistence type="predicted"/>
<evidence type="ECO:0000313" key="2">
    <source>
        <dbReference type="Proteomes" id="UP000032900"/>
    </source>
</evidence>
<organism evidence="1 2">
    <name type="scientific">Geofilum rubicundum JCM 15548</name>
    <dbReference type="NCBI Taxonomy" id="1236989"/>
    <lineage>
        <taxon>Bacteria</taxon>
        <taxon>Pseudomonadati</taxon>
        <taxon>Bacteroidota</taxon>
        <taxon>Bacteroidia</taxon>
        <taxon>Marinilabiliales</taxon>
        <taxon>Marinilabiliaceae</taxon>
        <taxon>Geofilum</taxon>
    </lineage>
</organism>
<sequence length="87" mass="10138">MEGQFSVILPAQNHLLFSQLALDRGLFEGSRLLIHPTPHKPVSRILSVWDLKGYRETKEEKMVLEVKGRHHYSAEYLSLTRDFYLKA</sequence>
<dbReference type="Proteomes" id="UP000032900">
    <property type="component" value="Unassembled WGS sequence"/>
</dbReference>